<comment type="caution">
    <text evidence="2">The sequence shown here is derived from an EMBL/GenBank/DDBJ whole genome shotgun (WGS) entry which is preliminary data.</text>
</comment>
<accession>A0A7J6WMQ1</accession>
<dbReference type="Proteomes" id="UP000554482">
    <property type="component" value="Unassembled WGS sequence"/>
</dbReference>
<evidence type="ECO:0000313" key="2">
    <source>
        <dbReference type="EMBL" id="KAF5198238.1"/>
    </source>
</evidence>
<feature type="region of interest" description="Disordered" evidence="1">
    <location>
        <begin position="20"/>
        <end position="73"/>
    </location>
</feature>
<evidence type="ECO:0000256" key="1">
    <source>
        <dbReference type="SAM" id="MobiDB-lite"/>
    </source>
</evidence>
<feature type="compositionally biased region" description="Pro residues" evidence="1">
    <location>
        <begin position="31"/>
        <end position="40"/>
    </location>
</feature>
<proteinExistence type="predicted"/>
<dbReference type="AlphaFoldDB" id="A0A7J6WMQ1"/>
<reference evidence="2 3" key="1">
    <citation type="submission" date="2020-06" db="EMBL/GenBank/DDBJ databases">
        <title>Transcriptomic and genomic resources for Thalictrum thalictroides and T. hernandezii: Facilitating candidate gene discovery in an emerging model plant lineage.</title>
        <authorList>
            <person name="Arias T."/>
            <person name="Riano-Pachon D.M."/>
            <person name="Di Stilio V.S."/>
        </authorList>
    </citation>
    <scope>NUCLEOTIDE SEQUENCE [LARGE SCALE GENOMIC DNA]</scope>
    <source>
        <strain evidence="3">cv. WT478/WT964</strain>
        <tissue evidence="2">Leaves</tissue>
    </source>
</reference>
<sequence>MALAKEEEFTALHEYYTRRSSTRLPFSKPVPTVPTTPTPPASGFRRLSFAEQQERRTKGNIADDAIADYSQPV</sequence>
<name>A0A7J6WMQ1_THATH</name>
<evidence type="ECO:0000313" key="3">
    <source>
        <dbReference type="Proteomes" id="UP000554482"/>
    </source>
</evidence>
<keyword evidence="3" id="KW-1185">Reference proteome</keyword>
<organism evidence="2 3">
    <name type="scientific">Thalictrum thalictroides</name>
    <name type="common">Rue-anemone</name>
    <name type="synonym">Anemone thalictroides</name>
    <dbReference type="NCBI Taxonomy" id="46969"/>
    <lineage>
        <taxon>Eukaryota</taxon>
        <taxon>Viridiplantae</taxon>
        <taxon>Streptophyta</taxon>
        <taxon>Embryophyta</taxon>
        <taxon>Tracheophyta</taxon>
        <taxon>Spermatophyta</taxon>
        <taxon>Magnoliopsida</taxon>
        <taxon>Ranunculales</taxon>
        <taxon>Ranunculaceae</taxon>
        <taxon>Thalictroideae</taxon>
        <taxon>Thalictrum</taxon>
    </lineage>
</organism>
<protein>
    <submittedName>
        <fullName evidence="2">Uncharacterized protein</fullName>
    </submittedName>
</protein>
<gene>
    <name evidence="2" type="ORF">FRX31_012175</name>
</gene>
<dbReference type="EMBL" id="JABWDY010013518">
    <property type="protein sequence ID" value="KAF5198238.1"/>
    <property type="molecule type" value="Genomic_DNA"/>
</dbReference>